<sequence length="55" mass="6206">MDEASEGLINKRVLGGRLQPDNHLQLTIFEVSTLRTIVSIGIHWFFLISCLTPQP</sequence>
<organism evidence="1 2">
    <name type="scientific">Pseudomonas fluorescens</name>
    <dbReference type="NCBI Taxonomy" id="294"/>
    <lineage>
        <taxon>Bacteria</taxon>
        <taxon>Pseudomonadati</taxon>
        <taxon>Pseudomonadota</taxon>
        <taxon>Gammaproteobacteria</taxon>
        <taxon>Pseudomonadales</taxon>
        <taxon>Pseudomonadaceae</taxon>
        <taxon>Pseudomonas</taxon>
    </lineage>
</organism>
<gene>
    <name evidence="1" type="ORF">AN403_6174</name>
</gene>
<dbReference type="AlphaFoldDB" id="A0A0P8X7M3"/>
<reference evidence="1 2" key="1">
    <citation type="submission" date="2015-09" db="EMBL/GenBank/DDBJ databases">
        <authorList>
            <person name="Jackson K.R."/>
            <person name="Lunt B.L."/>
            <person name="Fisher J.N.B."/>
            <person name="Gardner A.V."/>
            <person name="Bailey M.E."/>
            <person name="Deus L.M."/>
            <person name="Earl A.S."/>
            <person name="Gibby P.D."/>
            <person name="Hartmann K.A."/>
            <person name="Liu J.E."/>
            <person name="Manci A.M."/>
            <person name="Nielsen D.A."/>
            <person name="Solomon M.B."/>
            <person name="Breakwell D.P."/>
            <person name="Burnett S.H."/>
            <person name="Grose J.H."/>
        </authorList>
    </citation>
    <scope>NUCLEOTIDE SEQUENCE [LARGE SCALE GENOMIC DNA]</scope>
    <source>
        <strain evidence="1 2">S613</strain>
    </source>
</reference>
<evidence type="ECO:0000313" key="2">
    <source>
        <dbReference type="Proteomes" id="UP000050349"/>
    </source>
</evidence>
<dbReference type="Proteomes" id="UP000050349">
    <property type="component" value="Unassembled WGS sequence"/>
</dbReference>
<protein>
    <submittedName>
        <fullName evidence="1">Uncharacterized protein</fullName>
    </submittedName>
</protein>
<evidence type="ECO:0000313" key="1">
    <source>
        <dbReference type="EMBL" id="KPU62061.1"/>
    </source>
</evidence>
<comment type="caution">
    <text evidence="1">The sequence shown here is derived from an EMBL/GenBank/DDBJ whole genome shotgun (WGS) entry which is preliminary data.</text>
</comment>
<proteinExistence type="predicted"/>
<accession>A0A0P8X7M3</accession>
<name>A0A0P8X7M3_PSEFL</name>
<dbReference type="EMBL" id="LJXB01000036">
    <property type="protein sequence ID" value="KPU62061.1"/>
    <property type="molecule type" value="Genomic_DNA"/>
</dbReference>
<dbReference type="PATRIC" id="fig|294.162.peg.142"/>